<feature type="domain" description="Rhamnogalacturonase A/B/Epimerase-like pectate lyase" evidence="1">
    <location>
        <begin position="55"/>
        <end position="123"/>
    </location>
</feature>
<dbReference type="SUPFAM" id="SSF51126">
    <property type="entry name" value="Pectin lyase-like"/>
    <property type="match status" value="1"/>
</dbReference>
<dbReference type="InterPro" id="IPR011050">
    <property type="entry name" value="Pectin_lyase_fold/virulence"/>
</dbReference>
<keyword evidence="3" id="KW-1185">Reference proteome</keyword>
<evidence type="ECO:0000313" key="2">
    <source>
        <dbReference type="EMBL" id="QOR71100.1"/>
    </source>
</evidence>
<proteinExistence type="predicted"/>
<dbReference type="EMBL" id="CP063169">
    <property type="protein sequence ID" value="QOR71100.1"/>
    <property type="molecule type" value="Genomic_DNA"/>
</dbReference>
<dbReference type="InterPro" id="IPR024535">
    <property type="entry name" value="RHGA/B-epi-like_pectate_lyase"/>
</dbReference>
<evidence type="ECO:0000313" key="3">
    <source>
        <dbReference type="Proteomes" id="UP000593758"/>
    </source>
</evidence>
<evidence type="ECO:0000259" key="1">
    <source>
        <dbReference type="Pfam" id="PF12708"/>
    </source>
</evidence>
<organism evidence="2 3">
    <name type="scientific">Ruania alkalisoli</name>
    <dbReference type="NCBI Taxonomy" id="2779775"/>
    <lineage>
        <taxon>Bacteria</taxon>
        <taxon>Bacillati</taxon>
        <taxon>Actinomycetota</taxon>
        <taxon>Actinomycetes</taxon>
        <taxon>Micrococcales</taxon>
        <taxon>Ruaniaceae</taxon>
        <taxon>Ruania</taxon>
    </lineage>
</organism>
<sequence length="595" mass="62732">MSRTTSASPAPAPVSRGAFLTAVGASAVAGVSLVGSRAHATPPPSSASTSTTGMINVCDHGAVGDGVTDDSAAFQQALDAIVAAEEGCLYVPPGNYLFDHRVTVTAGRLNVSIVGAGQGVSNLFSDNPDGVLSIETGRRGQVTVTDLSFFAMRAGGGTALEAIRPIGDRHNRTMTVRNVEMRGVALDNDYFDYGLRAISQVNPLVTNVIFAGPFAGGVNRDRTDDSLLYAATCGIFIDECYAPVVENCYVWSAFTGYHLVTERANPAPEGGWFYNCSAVGVRVGFEVRTPNSLEPGTAIERCHANGRDIGIHINRAQFTITNCLLYNSLPGDDFTPETAPEYTDILVESGWLGTISHNIFRQPFNLNRTGVRIADQQNDVTGDPSHLLISGNHFTSPGTAISVAPNATRVNVTGNMFHTEPDPYNGTPLVATILDDPAGAVAFSSDELRAVTALAEQSQQVPDAEWTTVQWHGTELDTAGFWNSSEPDSITIPAGQGVRYVKVIASVGWESSPSGVRELQILRNSEPVTAGSCVQDKGVANTPGSGDVDMQTVHTAIVPVSGGDIIQARVRQTSGDALTLDESGRTSLSVETVNG</sequence>
<reference evidence="2 3" key="1">
    <citation type="submission" date="2020-10" db="EMBL/GenBank/DDBJ databases">
        <title>Haloactinobacterium sp. RN3S43, a bacterium isolated from saline soil.</title>
        <authorList>
            <person name="Sun J.-Q."/>
        </authorList>
    </citation>
    <scope>NUCLEOTIDE SEQUENCE [LARGE SCALE GENOMIC DNA]</scope>
    <source>
        <strain evidence="2 3">RN3S43</strain>
    </source>
</reference>
<dbReference type="Proteomes" id="UP000593758">
    <property type="component" value="Chromosome"/>
</dbReference>
<protein>
    <recommendedName>
        <fullName evidence="1">Rhamnogalacturonase A/B/Epimerase-like pectate lyase domain-containing protein</fullName>
    </recommendedName>
</protein>
<dbReference type="AlphaFoldDB" id="A0A7M1SU43"/>
<accession>A0A7M1SU43</accession>
<dbReference type="Gene3D" id="2.160.20.10">
    <property type="entry name" value="Single-stranded right-handed beta-helix, Pectin lyase-like"/>
    <property type="match status" value="1"/>
</dbReference>
<dbReference type="InterPro" id="IPR006311">
    <property type="entry name" value="TAT_signal"/>
</dbReference>
<name>A0A7M1SU43_9MICO</name>
<dbReference type="Pfam" id="PF12708">
    <property type="entry name" value="Pect-lyase_RHGA_epim"/>
    <property type="match status" value="1"/>
</dbReference>
<dbReference type="RefSeq" id="WP_193497768.1">
    <property type="nucleotide sequence ID" value="NZ_CP063169.1"/>
</dbReference>
<dbReference type="InterPro" id="IPR012334">
    <property type="entry name" value="Pectin_lyas_fold"/>
</dbReference>
<dbReference type="KEGG" id="halt:IM660_01950"/>
<dbReference type="PROSITE" id="PS51318">
    <property type="entry name" value="TAT"/>
    <property type="match status" value="1"/>
</dbReference>
<gene>
    <name evidence="2" type="ORF">IM660_01950</name>
</gene>